<evidence type="ECO:0000256" key="4">
    <source>
        <dbReference type="ARBA" id="ARBA00022989"/>
    </source>
</evidence>
<comment type="caution">
    <text evidence="9">The sequence shown here is derived from an EMBL/GenBank/DDBJ whole genome shotgun (WGS) entry which is preliminary data.</text>
</comment>
<gene>
    <name evidence="9" type="ORF">GC722_10100</name>
</gene>
<keyword evidence="3 7" id="KW-0812">Transmembrane</keyword>
<sequence length="102" mass="10601">MTTTQPRQLHRSRDQRIVAGVCGGVADYLNMDPTLVRVVFVALTLVTGGAVGLIAYLVGALVVPEEPLADPGQLTSPGSPWTAPATHQDAPAASAEEPGDLR</sequence>
<evidence type="ECO:0000256" key="6">
    <source>
        <dbReference type="SAM" id="MobiDB-lite"/>
    </source>
</evidence>
<comment type="subcellular location">
    <subcellularLocation>
        <location evidence="1">Cell membrane</location>
        <topology evidence="1">Single-pass membrane protein</topology>
    </subcellularLocation>
</comment>
<dbReference type="RefSeq" id="WP_156609943.1">
    <property type="nucleotide sequence ID" value="NZ_WPCU01000006.1"/>
</dbReference>
<dbReference type="PANTHER" id="PTHR33885:SF3">
    <property type="entry name" value="PHAGE SHOCK PROTEIN C"/>
    <property type="match status" value="1"/>
</dbReference>
<feature type="region of interest" description="Disordered" evidence="6">
    <location>
        <begin position="68"/>
        <end position="102"/>
    </location>
</feature>
<evidence type="ECO:0000313" key="10">
    <source>
        <dbReference type="Proteomes" id="UP000435304"/>
    </source>
</evidence>
<evidence type="ECO:0000256" key="1">
    <source>
        <dbReference type="ARBA" id="ARBA00004162"/>
    </source>
</evidence>
<evidence type="ECO:0000256" key="7">
    <source>
        <dbReference type="SAM" id="Phobius"/>
    </source>
</evidence>
<protein>
    <submittedName>
        <fullName evidence="9">PspC domain-containing protein</fullName>
    </submittedName>
</protein>
<keyword evidence="2" id="KW-1003">Cell membrane</keyword>
<dbReference type="Proteomes" id="UP000435304">
    <property type="component" value="Unassembled WGS sequence"/>
</dbReference>
<dbReference type="InterPro" id="IPR052027">
    <property type="entry name" value="PspC"/>
</dbReference>
<evidence type="ECO:0000259" key="8">
    <source>
        <dbReference type="Pfam" id="PF04024"/>
    </source>
</evidence>
<dbReference type="EMBL" id="WPCU01000006">
    <property type="protein sequence ID" value="MVA76372.1"/>
    <property type="molecule type" value="Genomic_DNA"/>
</dbReference>
<evidence type="ECO:0000256" key="2">
    <source>
        <dbReference type="ARBA" id="ARBA00022475"/>
    </source>
</evidence>
<feature type="transmembrane region" description="Helical" evidence="7">
    <location>
        <begin position="38"/>
        <end position="63"/>
    </location>
</feature>
<organism evidence="9 10">
    <name type="scientific">Auraticoccus cholistanensis</name>
    <dbReference type="NCBI Taxonomy" id="2656650"/>
    <lineage>
        <taxon>Bacteria</taxon>
        <taxon>Bacillati</taxon>
        <taxon>Actinomycetota</taxon>
        <taxon>Actinomycetes</taxon>
        <taxon>Propionibacteriales</taxon>
        <taxon>Propionibacteriaceae</taxon>
        <taxon>Auraticoccus</taxon>
    </lineage>
</organism>
<keyword evidence="5 7" id="KW-0472">Membrane</keyword>
<dbReference type="AlphaFoldDB" id="A0A6A9UXJ4"/>
<dbReference type="PANTHER" id="PTHR33885">
    <property type="entry name" value="PHAGE SHOCK PROTEIN C"/>
    <property type="match status" value="1"/>
</dbReference>
<keyword evidence="10" id="KW-1185">Reference proteome</keyword>
<reference evidence="9 10" key="1">
    <citation type="submission" date="2019-12" db="EMBL/GenBank/DDBJ databases">
        <title>Auraticoccus cholistani sp. nov., an actinomycete isolated from soil of Cholistan desert.</title>
        <authorList>
            <person name="Cheema M.T."/>
        </authorList>
    </citation>
    <scope>NUCLEOTIDE SEQUENCE [LARGE SCALE GENOMIC DNA]</scope>
    <source>
        <strain evidence="9 10">F435</strain>
    </source>
</reference>
<evidence type="ECO:0000313" key="9">
    <source>
        <dbReference type="EMBL" id="MVA76372.1"/>
    </source>
</evidence>
<evidence type="ECO:0000256" key="3">
    <source>
        <dbReference type="ARBA" id="ARBA00022692"/>
    </source>
</evidence>
<name>A0A6A9UXJ4_9ACTN</name>
<evidence type="ECO:0000256" key="5">
    <source>
        <dbReference type="ARBA" id="ARBA00023136"/>
    </source>
</evidence>
<accession>A0A6A9UXJ4</accession>
<keyword evidence="4 7" id="KW-1133">Transmembrane helix</keyword>
<dbReference type="Pfam" id="PF04024">
    <property type="entry name" value="PspC"/>
    <property type="match status" value="1"/>
</dbReference>
<proteinExistence type="predicted"/>
<dbReference type="GO" id="GO:0005886">
    <property type="term" value="C:plasma membrane"/>
    <property type="evidence" value="ECO:0007669"/>
    <property type="project" value="UniProtKB-SubCell"/>
</dbReference>
<feature type="domain" description="Phage shock protein PspC N-terminal" evidence="8">
    <location>
        <begin position="7"/>
        <end position="66"/>
    </location>
</feature>
<dbReference type="InterPro" id="IPR007168">
    <property type="entry name" value="Phageshock_PspC_N"/>
</dbReference>